<dbReference type="Pfam" id="PF00536">
    <property type="entry name" value="SAM_1"/>
    <property type="match status" value="1"/>
</dbReference>
<organism evidence="11 12">
    <name type="scientific">Cordylochernes scorpioides</name>
    <dbReference type="NCBI Taxonomy" id="51811"/>
    <lineage>
        <taxon>Eukaryota</taxon>
        <taxon>Metazoa</taxon>
        <taxon>Ecdysozoa</taxon>
        <taxon>Arthropoda</taxon>
        <taxon>Chelicerata</taxon>
        <taxon>Arachnida</taxon>
        <taxon>Pseudoscorpiones</taxon>
        <taxon>Cheliferoidea</taxon>
        <taxon>Chernetidae</taxon>
        <taxon>Cordylochernes</taxon>
    </lineage>
</organism>
<dbReference type="Gene3D" id="1.10.150.50">
    <property type="entry name" value="Transcription Factor, Ets-1"/>
    <property type="match status" value="1"/>
</dbReference>
<keyword evidence="7" id="KW-0472">Membrane</keyword>
<dbReference type="PANTHER" id="PTHR24201">
    <property type="entry name" value="ANK_REP_REGION DOMAIN-CONTAINING PROTEIN"/>
    <property type="match status" value="1"/>
</dbReference>
<evidence type="ECO:0000256" key="6">
    <source>
        <dbReference type="ARBA" id="ARBA00023043"/>
    </source>
</evidence>
<dbReference type="Pfam" id="PF12796">
    <property type="entry name" value="Ank_2"/>
    <property type="match status" value="1"/>
</dbReference>
<protein>
    <submittedName>
        <fullName evidence="11">USH1G</fullName>
    </submittedName>
</protein>
<dbReference type="SUPFAM" id="SSF48403">
    <property type="entry name" value="Ankyrin repeat"/>
    <property type="match status" value="1"/>
</dbReference>
<comment type="subcellular location">
    <subcellularLocation>
        <location evidence="1">Target cell membrane</location>
    </subcellularLocation>
</comment>
<keyword evidence="5" id="KW-0638">Presynaptic neurotoxin</keyword>
<evidence type="ECO:0000256" key="7">
    <source>
        <dbReference type="ARBA" id="ARBA00023298"/>
    </source>
</evidence>
<gene>
    <name evidence="11" type="ORF">LAZ67_9000130</name>
</gene>
<feature type="repeat" description="ANK" evidence="8">
    <location>
        <begin position="24"/>
        <end position="56"/>
    </location>
</feature>
<evidence type="ECO:0000256" key="1">
    <source>
        <dbReference type="ARBA" id="ARBA00004175"/>
    </source>
</evidence>
<dbReference type="InterPro" id="IPR050776">
    <property type="entry name" value="Ank_Repeat/CDKN_Inhibitor"/>
</dbReference>
<keyword evidence="6 8" id="KW-0040">ANK repeat</keyword>
<keyword evidence="5" id="KW-0800">Toxin</keyword>
<proteinExistence type="predicted"/>
<dbReference type="SMART" id="SM00248">
    <property type="entry name" value="ANK"/>
    <property type="match status" value="2"/>
</dbReference>
<feature type="coiled-coil region" evidence="9">
    <location>
        <begin position="93"/>
        <end position="141"/>
    </location>
</feature>
<reference evidence="11 12" key="1">
    <citation type="submission" date="2022-01" db="EMBL/GenBank/DDBJ databases">
        <title>A chromosomal length assembly of Cordylochernes scorpioides.</title>
        <authorList>
            <person name="Zeh D."/>
            <person name="Zeh J."/>
        </authorList>
    </citation>
    <scope>NUCLEOTIDE SEQUENCE [LARGE SCALE GENOMIC DNA]</scope>
    <source>
        <strain evidence="11">IN4F17</strain>
        <tissue evidence="11">Whole Body</tissue>
    </source>
</reference>
<dbReference type="InterPro" id="IPR002110">
    <property type="entry name" value="Ankyrin_rpt"/>
</dbReference>
<dbReference type="InterPro" id="IPR036770">
    <property type="entry name" value="Ankyrin_rpt-contain_sf"/>
</dbReference>
<dbReference type="Proteomes" id="UP001235939">
    <property type="component" value="Chromosome 09"/>
</dbReference>
<dbReference type="InterPro" id="IPR001660">
    <property type="entry name" value="SAM"/>
</dbReference>
<feature type="domain" description="SAM" evidence="10">
    <location>
        <begin position="318"/>
        <end position="382"/>
    </location>
</feature>
<dbReference type="SMART" id="SM00454">
    <property type="entry name" value="SAM"/>
    <property type="match status" value="1"/>
</dbReference>
<keyword evidence="7" id="KW-1053">Target membrane</keyword>
<dbReference type="PANTHER" id="PTHR24201:SF15">
    <property type="entry name" value="ANKYRIN REPEAT DOMAIN-CONTAINING PROTEIN 66"/>
    <property type="match status" value="1"/>
</dbReference>
<evidence type="ECO:0000256" key="2">
    <source>
        <dbReference type="ARBA" id="ARBA00022483"/>
    </source>
</evidence>
<keyword evidence="4" id="KW-0677">Repeat</keyword>
<name>A0ABY6KTX2_9ARAC</name>
<evidence type="ECO:0000313" key="12">
    <source>
        <dbReference type="Proteomes" id="UP001235939"/>
    </source>
</evidence>
<keyword evidence="9" id="KW-0175">Coiled coil</keyword>
<dbReference type="EMBL" id="CP092871">
    <property type="protein sequence ID" value="UYV71722.1"/>
    <property type="molecule type" value="Genomic_DNA"/>
</dbReference>
<evidence type="ECO:0000256" key="3">
    <source>
        <dbReference type="ARBA" id="ARBA00022537"/>
    </source>
</evidence>
<evidence type="ECO:0000256" key="8">
    <source>
        <dbReference type="PROSITE-ProRule" id="PRU00023"/>
    </source>
</evidence>
<evidence type="ECO:0000256" key="5">
    <source>
        <dbReference type="ARBA" id="ARBA00023028"/>
    </source>
</evidence>
<keyword evidence="3" id="KW-1052">Target cell membrane</keyword>
<evidence type="ECO:0000313" key="11">
    <source>
        <dbReference type="EMBL" id="UYV71722.1"/>
    </source>
</evidence>
<evidence type="ECO:0000259" key="10">
    <source>
        <dbReference type="SMART" id="SM00454"/>
    </source>
</evidence>
<evidence type="ECO:0000256" key="4">
    <source>
        <dbReference type="ARBA" id="ARBA00022737"/>
    </source>
</evidence>
<keyword evidence="5" id="KW-0528">Neurotoxin</keyword>
<dbReference type="Gene3D" id="1.25.40.20">
    <property type="entry name" value="Ankyrin repeat-containing domain"/>
    <property type="match status" value="1"/>
</dbReference>
<sequence length="394" mass="43599">MDVWSIRPRRIPILEGDPERCDHFGNSALHCAAARGHMNCVSFLVNFGVNLWALDNDFHTAKDLAAMNQRAEILKYLDEVIARQSALNKKLVMKLKEKSIKDAEKRVKAYNKLQKKAVKKAEKEEKQLEKQRRRMTELEIVPGSIRKDSPRFSEIVSTCKSSVGTKKGLGAVSKRVLQKKQDFKVGETEGEGRRSVRSLTGLRRDSEVLYVPKYCSSQSTVMPGRRPLKDLFDTQSHLSHAASEPDFAKTIDSGLGDELTLNDPPSIFERPGFGSVSFRTGLAGTLAALPSDTDSRRAESAAEDSIGSAGSLACDDDLDVDSQPVIIFLAAHGLAEYVPVFARERIDLDALMLVGEEDMKAMGLPLGPRRKLARAIELRKSALENPGEMVDSFL</sequence>
<dbReference type="PROSITE" id="PS50088">
    <property type="entry name" value="ANK_REPEAT"/>
    <property type="match status" value="1"/>
</dbReference>
<dbReference type="SUPFAM" id="SSF47769">
    <property type="entry name" value="SAM/Pointed domain"/>
    <property type="match status" value="1"/>
</dbReference>
<dbReference type="PROSITE" id="PS50297">
    <property type="entry name" value="ANK_REP_REGION"/>
    <property type="match status" value="1"/>
</dbReference>
<dbReference type="InterPro" id="IPR013761">
    <property type="entry name" value="SAM/pointed_sf"/>
</dbReference>
<keyword evidence="12" id="KW-1185">Reference proteome</keyword>
<accession>A0ABY6KTX2</accession>
<evidence type="ECO:0000256" key="9">
    <source>
        <dbReference type="SAM" id="Coils"/>
    </source>
</evidence>
<keyword evidence="2" id="KW-0268">Exocytosis</keyword>